<name>F4RJS9_MELLP</name>
<comment type="similarity">
    <text evidence="7">Belongs to the chloroperoxidase family.</text>
</comment>
<dbReference type="Gene3D" id="1.10.489.10">
    <property type="entry name" value="Chloroperoxidase-like"/>
    <property type="match status" value="1"/>
</dbReference>
<evidence type="ECO:0000313" key="9">
    <source>
        <dbReference type="EMBL" id="EGG07365.1"/>
    </source>
</evidence>
<gene>
    <name evidence="9" type="ORF">MELLADRAFT_55915</name>
</gene>
<dbReference type="InterPro" id="IPR036851">
    <property type="entry name" value="Chloroperoxidase-like_sf"/>
</dbReference>
<dbReference type="PROSITE" id="PS51405">
    <property type="entry name" value="HEME_HALOPEROXIDASE"/>
    <property type="match status" value="1"/>
</dbReference>
<comment type="cofactor">
    <cofactor evidence="1">
        <name>heme b</name>
        <dbReference type="ChEBI" id="CHEBI:60344"/>
    </cofactor>
</comment>
<dbReference type="GO" id="GO:0004601">
    <property type="term" value="F:peroxidase activity"/>
    <property type="evidence" value="ECO:0007669"/>
    <property type="project" value="UniProtKB-KW"/>
</dbReference>
<dbReference type="AlphaFoldDB" id="F4RJS9"/>
<organism evidence="10">
    <name type="scientific">Melampsora larici-populina (strain 98AG31 / pathotype 3-4-7)</name>
    <name type="common">Poplar leaf rust fungus</name>
    <dbReference type="NCBI Taxonomy" id="747676"/>
    <lineage>
        <taxon>Eukaryota</taxon>
        <taxon>Fungi</taxon>
        <taxon>Dikarya</taxon>
        <taxon>Basidiomycota</taxon>
        <taxon>Pucciniomycotina</taxon>
        <taxon>Pucciniomycetes</taxon>
        <taxon>Pucciniales</taxon>
        <taxon>Melampsoraceae</taxon>
        <taxon>Melampsora</taxon>
    </lineage>
</organism>
<evidence type="ECO:0000256" key="5">
    <source>
        <dbReference type="ARBA" id="ARBA00023002"/>
    </source>
</evidence>
<dbReference type="KEGG" id="mlr:MELLADRAFT_55915"/>
<evidence type="ECO:0000313" key="10">
    <source>
        <dbReference type="Proteomes" id="UP000001072"/>
    </source>
</evidence>
<evidence type="ECO:0000256" key="2">
    <source>
        <dbReference type="ARBA" id="ARBA00022559"/>
    </source>
</evidence>
<dbReference type="GeneID" id="18929000"/>
<proteinExistence type="inferred from homology"/>
<dbReference type="InParanoid" id="F4RJS9"/>
<dbReference type="Pfam" id="PF01328">
    <property type="entry name" value="Peroxidase_2"/>
    <property type="match status" value="1"/>
</dbReference>
<dbReference type="OrthoDB" id="2542103at2759"/>
<dbReference type="PANTHER" id="PTHR33577:SF15">
    <property type="entry name" value="HEME HALOPEROXIDASE FAMILY PROFILE DOMAIN-CONTAINING PROTEIN"/>
    <property type="match status" value="1"/>
</dbReference>
<sequence length="378" mass="41238">MGVTSTGASILASDLDRILKVNSIINLKLTSSSPVTVGRKAIPDADHPFMAPGSTDIRGGCPGLNVMANYGYISRTGITDIHELMYGMQEMLGFGPDTAALLVILGVKAAVDLTTFKLSIGRTDPRTNGVLSSVFGQIPGFFSPLAHNKFEVDGSLSRVDEYFAQGDTDHFTSEHWKKFRTLSIDHFDGLMTSRFCGAARFQAYQDCRNNNPHCQWAIGEQLALYVAQSFVSKTMASAAPDGSSGDPDVKSIESFFGIFENDNGTYYRGDNKLLPGPDGFWYRRTVPLSLVEAALTLTDTYLAFPTEFGRNGGTLGNWNPDLTQLQNVEEAGVICYLLQQTRDPNHNATYSNDSSLTEALGKLFESVLKPIFEELSCS</sequence>
<dbReference type="InterPro" id="IPR000028">
    <property type="entry name" value="Chloroperoxidase"/>
</dbReference>
<evidence type="ECO:0000256" key="1">
    <source>
        <dbReference type="ARBA" id="ARBA00001970"/>
    </source>
</evidence>
<evidence type="ECO:0000256" key="7">
    <source>
        <dbReference type="ARBA" id="ARBA00025795"/>
    </source>
</evidence>
<evidence type="ECO:0000256" key="4">
    <source>
        <dbReference type="ARBA" id="ARBA00022723"/>
    </source>
</evidence>
<dbReference type="SUPFAM" id="SSF47571">
    <property type="entry name" value="Cloroperoxidase"/>
    <property type="match status" value="1"/>
</dbReference>
<dbReference type="HOGENOM" id="CLU_029871_4_0_1"/>
<dbReference type="EMBL" id="GL883104">
    <property type="protein sequence ID" value="EGG07365.1"/>
    <property type="molecule type" value="Genomic_DNA"/>
</dbReference>
<keyword evidence="10" id="KW-1185">Reference proteome</keyword>
<evidence type="ECO:0000256" key="6">
    <source>
        <dbReference type="ARBA" id="ARBA00023004"/>
    </source>
</evidence>
<dbReference type="Proteomes" id="UP000001072">
    <property type="component" value="Unassembled WGS sequence"/>
</dbReference>
<keyword evidence="2" id="KW-0575">Peroxidase</keyword>
<dbReference type="eggNOG" id="ENOG502S6CG">
    <property type="taxonomic scope" value="Eukaryota"/>
</dbReference>
<feature type="domain" description="Heme haloperoxidase family profile" evidence="8">
    <location>
        <begin position="45"/>
        <end position="295"/>
    </location>
</feature>
<keyword evidence="6" id="KW-0408">Iron</keyword>
<evidence type="ECO:0000259" key="8">
    <source>
        <dbReference type="PROSITE" id="PS51405"/>
    </source>
</evidence>
<keyword evidence="4" id="KW-0479">Metal-binding</keyword>
<keyword evidence="5" id="KW-0560">Oxidoreductase</keyword>
<evidence type="ECO:0000256" key="3">
    <source>
        <dbReference type="ARBA" id="ARBA00022617"/>
    </source>
</evidence>
<dbReference type="RefSeq" id="XP_007409272.1">
    <property type="nucleotide sequence ID" value="XM_007409210.1"/>
</dbReference>
<accession>F4RJS9</accession>
<protein>
    <recommendedName>
        <fullName evidence="8">Heme haloperoxidase family profile domain-containing protein</fullName>
    </recommendedName>
</protein>
<dbReference type="GO" id="GO:0046872">
    <property type="term" value="F:metal ion binding"/>
    <property type="evidence" value="ECO:0007669"/>
    <property type="project" value="UniProtKB-KW"/>
</dbReference>
<dbReference type="PANTHER" id="PTHR33577">
    <property type="entry name" value="STERIGMATOCYSTIN BIOSYNTHESIS PEROXIDASE STCC-RELATED"/>
    <property type="match status" value="1"/>
</dbReference>
<reference evidence="10" key="1">
    <citation type="journal article" date="2011" name="Proc. Natl. Acad. Sci. U.S.A.">
        <title>Obligate biotrophy features unraveled by the genomic analysis of rust fungi.</title>
        <authorList>
            <person name="Duplessis S."/>
            <person name="Cuomo C.A."/>
            <person name="Lin Y.-C."/>
            <person name="Aerts A."/>
            <person name="Tisserant E."/>
            <person name="Veneault-Fourrey C."/>
            <person name="Joly D.L."/>
            <person name="Hacquard S."/>
            <person name="Amselem J."/>
            <person name="Cantarel B.L."/>
            <person name="Chiu R."/>
            <person name="Coutinho P.M."/>
            <person name="Feau N."/>
            <person name="Field M."/>
            <person name="Frey P."/>
            <person name="Gelhaye E."/>
            <person name="Goldberg J."/>
            <person name="Grabherr M.G."/>
            <person name="Kodira C.D."/>
            <person name="Kohler A."/>
            <person name="Kuees U."/>
            <person name="Lindquist E.A."/>
            <person name="Lucas S.M."/>
            <person name="Mago R."/>
            <person name="Mauceli E."/>
            <person name="Morin E."/>
            <person name="Murat C."/>
            <person name="Pangilinan J.L."/>
            <person name="Park R."/>
            <person name="Pearson M."/>
            <person name="Quesneville H."/>
            <person name="Rouhier N."/>
            <person name="Sakthikumar S."/>
            <person name="Salamov A.A."/>
            <person name="Schmutz J."/>
            <person name="Selles B."/>
            <person name="Shapiro H."/>
            <person name="Tanguay P."/>
            <person name="Tuskan G.A."/>
            <person name="Henrissat B."/>
            <person name="Van de Peer Y."/>
            <person name="Rouze P."/>
            <person name="Ellis J.G."/>
            <person name="Dodds P.N."/>
            <person name="Schein J.E."/>
            <person name="Zhong S."/>
            <person name="Hamelin R.C."/>
            <person name="Grigoriev I.V."/>
            <person name="Szabo L.J."/>
            <person name="Martin F."/>
        </authorList>
    </citation>
    <scope>NUCLEOTIDE SEQUENCE [LARGE SCALE GENOMIC DNA]</scope>
    <source>
        <strain evidence="10">98AG31 / pathotype 3-4-7</strain>
    </source>
</reference>
<keyword evidence="3" id="KW-0349">Heme</keyword>
<dbReference type="VEuPathDB" id="FungiDB:MELLADRAFT_55915"/>